<accession>A0ABS7MJ70</accession>
<dbReference type="Gene3D" id="3.30.70.580">
    <property type="entry name" value="Pseudouridine synthase I, catalytic domain, N-terminal subdomain"/>
    <property type="match status" value="1"/>
</dbReference>
<comment type="function">
    <text evidence="4">Formation of pseudouridine at positions 38, 39 and 40 in the anticodon stem and loop of transfer RNAs.</text>
</comment>
<keyword evidence="2 4" id="KW-0819">tRNA processing</keyword>
<feature type="domain" description="Pseudouridine synthase I TruA alpha/beta" evidence="6">
    <location>
        <begin position="39"/>
        <end position="138"/>
    </location>
</feature>
<dbReference type="InterPro" id="IPR020097">
    <property type="entry name" value="PsdUridine_synth_TruA_a/b_dom"/>
</dbReference>
<dbReference type="NCBIfam" id="TIGR00071">
    <property type="entry name" value="hisT_truA"/>
    <property type="match status" value="1"/>
</dbReference>
<comment type="catalytic activity">
    <reaction evidence="4 5">
        <text>uridine(38/39/40) in tRNA = pseudouridine(38/39/40) in tRNA</text>
        <dbReference type="Rhea" id="RHEA:22376"/>
        <dbReference type="Rhea" id="RHEA-COMP:10085"/>
        <dbReference type="Rhea" id="RHEA-COMP:10087"/>
        <dbReference type="ChEBI" id="CHEBI:65314"/>
        <dbReference type="ChEBI" id="CHEBI:65315"/>
        <dbReference type="EC" id="5.4.99.12"/>
    </reaction>
</comment>
<comment type="caution">
    <text evidence="7">The sequence shown here is derived from an EMBL/GenBank/DDBJ whole genome shotgun (WGS) entry which is preliminary data.</text>
</comment>
<evidence type="ECO:0000256" key="4">
    <source>
        <dbReference type="HAMAP-Rule" id="MF_00171"/>
    </source>
</evidence>
<keyword evidence="3 4" id="KW-0413">Isomerase</keyword>
<dbReference type="InterPro" id="IPR020095">
    <property type="entry name" value="PsdUridine_synth_TruA_C"/>
</dbReference>
<protein>
    <recommendedName>
        <fullName evidence="4">tRNA pseudouridine synthase A</fullName>
        <ecNumber evidence="4">5.4.99.12</ecNumber>
    </recommendedName>
    <alternativeName>
        <fullName evidence="4">tRNA pseudouridine(38-40) synthase</fullName>
    </alternativeName>
    <alternativeName>
        <fullName evidence="4">tRNA pseudouridylate synthase I</fullName>
    </alternativeName>
    <alternativeName>
        <fullName evidence="4">tRNA-uridine isomerase I</fullName>
    </alternativeName>
</protein>
<evidence type="ECO:0000256" key="2">
    <source>
        <dbReference type="ARBA" id="ARBA00022694"/>
    </source>
</evidence>
<sequence length="292" mass="31680">MEAPSADNICAFAESLGVGENALDTDELQATATAVLKLSYNGSAFSGFAEQPGEVRTVAGDLRVALETFLRRPVELTCAGRTDAGVHAVGQYVSFPITCEEQQMSQRRWMRALSALLPADIGAQALYHAALGFSARFDARARTYTYRIATGEVAPTLTRQFTWWHWGELDIAAMELAAAELVGEQDFKSFCKLASAIGRPTHRNVHAVSFAREVQLGEELIAFTITGNAFLHSMVRTIVGTLVQIGEGRHEPSWMREVIDACDRQAAGPTAPAAGLCFMRVSYDEGVLTLCS</sequence>
<dbReference type="Pfam" id="PF01416">
    <property type="entry name" value="PseudoU_synth_1"/>
    <property type="match status" value="2"/>
</dbReference>
<evidence type="ECO:0000313" key="8">
    <source>
        <dbReference type="Proteomes" id="UP000700908"/>
    </source>
</evidence>
<comment type="similarity">
    <text evidence="1 4 5">Belongs to the tRNA pseudouridine synthase TruA family.</text>
</comment>
<feature type="active site" description="Nucleophile" evidence="4">
    <location>
        <position position="83"/>
    </location>
</feature>
<dbReference type="PANTHER" id="PTHR11142">
    <property type="entry name" value="PSEUDOURIDYLATE SYNTHASE"/>
    <property type="match status" value="1"/>
</dbReference>
<reference evidence="7 8" key="1">
    <citation type="submission" date="2021-08" db="EMBL/GenBank/DDBJ databases">
        <title>Collinsella faecalis sp. nov. isolated from swine faeces.</title>
        <authorList>
            <person name="Oh B.S."/>
            <person name="Lee J.H."/>
        </authorList>
    </citation>
    <scope>NUCLEOTIDE SEQUENCE [LARGE SCALE GENOMIC DNA]</scope>
    <source>
        <strain evidence="7 8">AGMB00827</strain>
    </source>
</reference>
<evidence type="ECO:0000313" key="7">
    <source>
        <dbReference type="EMBL" id="MBY4797136.1"/>
    </source>
</evidence>
<name>A0ABS7MJ70_9ACTN</name>
<evidence type="ECO:0000256" key="5">
    <source>
        <dbReference type="RuleBase" id="RU003792"/>
    </source>
</evidence>
<feature type="domain" description="Pseudouridine synthase I TruA alpha/beta" evidence="6">
    <location>
        <begin position="177"/>
        <end position="284"/>
    </location>
</feature>
<dbReference type="SUPFAM" id="SSF55120">
    <property type="entry name" value="Pseudouridine synthase"/>
    <property type="match status" value="1"/>
</dbReference>
<evidence type="ECO:0000256" key="3">
    <source>
        <dbReference type="ARBA" id="ARBA00023235"/>
    </source>
</evidence>
<gene>
    <name evidence="4 7" type="primary">truA</name>
    <name evidence="7" type="ORF">K6V98_01995</name>
</gene>
<dbReference type="PIRSF" id="PIRSF001430">
    <property type="entry name" value="tRNA_psdUrid_synth"/>
    <property type="match status" value="1"/>
</dbReference>
<dbReference type="GO" id="GO:0160147">
    <property type="term" value="F:tRNA pseudouridine(38-40) synthase activity"/>
    <property type="evidence" value="ECO:0007669"/>
    <property type="project" value="UniProtKB-EC"/>
</dbReference>
<dbReference type="PANTHER" id="PTHR11142:SF0">
    <property type="entry name" value="TRNA PSEUDOURIDINE SYNTHASE-LIKE 1"/>
    <property type="match status" value="1"/>
</dbReference>
<dbReference type="Proteomes" id="UP000700908">
    <property type="component" value="Unassembled WGS sequence"/>
</dbReference>
<evidence type="ECO:0000259" key="6">
    <source>
        <dbReference type="Pfam" id="PF01416"/>
    </source>
</evidence>
<dbReference type="InterPro" id="IPR020094">
    <property type="entry name" value="TruA/RsuA/RluB/E/F_N"/>
</dbReference>
<keyword evidence="8" id="KW-1185">Reference proteome</keyword>
<dbReference type="InterPro" id="IPR020103">
    <property type="entry name" value="PsdUridine_synth_cat_dom_sf"/>
</dbReference>
<dbReference type="InterPro" id="IPR001406">
    <property type="entry name" value="PsdUridine_synth_TruA"/>
</dbReference>
<proteinExistence type="inferred from homology"/>
<dbReference type="EMBL" id="JAIMFO010000004">
    <property type="protein sequence ID" value="MBY4797136.1"/>
    <property type="molecule type" value="Genomic_DNA"/>
</dbReference>
<dbReference type="Gene3D" id="3.30.70.660">
    <property type="entry name" value="Pseudouridine synthase I, catalytic domain, C-terminal subdomain"/>
    <property type="match status" value="1"/>
</dbReference>
<dbReference type="HAMAP" id="MF_00171">
    <property type="entry name" value="TruA"/>
    <property type="match status" value="1"/>
</dbReference>
<comment type="subunit">
    <text evidence="4">Homodimer.</text>
</comment>
<comment type="caution">
    <text evidence="4">Lacks conserved residue(s) required for the propagation of feature annotation.</text>
</comment>
<organism evidence="7 8">
    <name type="scientific">Collinsella ureilytica</name>
    <dbReference type="NCBI Taxonomy" id="2869515"/>
    <lineage>
        <taxon>Bacteria</taxon>
        <taxon>Bacillati</taxon>
        <taxon>Actinomycetota</taxon>
        <taxon>Coriobacteriia</taxon>
        <taxon>Coriobacteriales</taxon>
        <taxon>Coriobacteriaceae</taxon>
        <taxon>Collinsella</taxon>
    </lineage>
</organism>
<dbReference type="CDD" id="cd02570">
    <property type="entry name" value="PseudoU_synth_EcTruA"/>
    <property type="match status" value="1"/>
</dbReference>
<dbReference type="EC" id="5.4.99.12" evidence="4"/>
<feature type="binding site" evidence="4">
    <location>
        <position position="144"/>
    </location>
    <ligand>
        <name>substrate</name>
    </ligand>
</feature>
<evidence type="ECO:0000256" key="1">
    <source>
        <dbReference type="ARBA" id="ARBA00009375"/>
    </source>
</evidence>